<dbReference type="SUPFAM" id="SSF111369">
    <property type="entry name" value="HlyD-like secretion proteins"/>
    <property type="match status" value="1"/>
</dbReference>
<dbReference type="Pfam" id="PF25967">
    <property type="entry name" value="RND-MFP_C"/>
    <property type="match status" value="1"/>
</dbReference>
<keyword evidence="4" id="KW-0175">Coiled coil</keyword>
<dbReference type="EMBL" id="BAAAFN010000006">
    <property type="protein sequence ID" value="GAA0221192.1"/>
    <property type="molecule type" value="Genomic_DNA"/>
</dbReference>
<dbReference type="Gene3D" id="1.10.287.470">
    <property type="entry name" value="Helix hairpin bin"/>
    <property type="match status" value="1"/>
</dbReference>
<dbReference type="InterPro" id="IPR058625">
    <property type="entry name" value="MdtA-like_BSH"/>
</dbReference>
<comment type="similarity">
    <text evidence="2">Belongs to the membrane fusion protein (MFP) (TC 8.A.1) family.</text>
</comment>
<proteinExistence type="inferred from homology"/>
<evidence type="ECO:0000313" key="9">
    <source>
        <dbReference type="EMBL" id="GAA0221192.1"/>
    </source>
</evidence>
<dbReference type="RefSeq" id="WP_343820137.1">
    <property type="nucleotide sequence ID" value="NZ_BAAAFN010000006.1"/>
</dbReference>
<dbReference type="InterPro" id="IPR006143">
    <property type="entry name" value="RND_pump_MFP"/>
</dbReference>
<feature type="domain" description="CusB-like beta-barrel" evidence="7">
    <location>
        <begin position="173"/>
        <end position="246"/>
    </location>
</feature>
<dbReference type="NCBIfam" id="TIGR01730">
    <property type="entry name" value="RND_mfp"/>
    <property type="match status" value="1"/>
</dbReference>
<evidence type="ECO:0000256" key="1">
    <source>
        <dbReference type="ARBA" id="ARBA00004196"/>
    </source>
</evidence>
<dbReference type="InterPro" id="IPR058624">
    <property type="entry name" value="MdtA-like_HH"/>
</dbReference>
<dbReference type="Gene3D" id="2.40.420.20">
    <property type="match status" value="1"/>
</dbReference>
<gene>
    <name evidence="9" type="ORF">GCM10009125_07830</name>
</gene>
<keyword evidence="3" id="KW-0813">Transport</keyword>
<comment type="subcellular location">
    <subcellularLocation>
        <location evidence="1">Cell envelope</location>
    </subcellularLocation>
</comment>
<evidence type="ECO:0000256" key="4">
    <source>
        <dbReference type="SAM" id="Coils"/>
    </source>
</evidence>
<organism evidence="9 10">
    <name type="scientific">Castellaniella daejeonensis</name>
    <dbReference type="NCBI Taxonomy" id="659013"/>
    <lineage>
        <taxon>Bacteria</taxon>
        <taxon>Pseudomonadati</taxon>
        <taxon>Pseudomonadota</taxon>
        <taxon>Betaproteobacteria</taxon>
        <taxon>Burkholderiales</taxon>
        <taxon>Alcaligenaceae</taxon>
        <taxon>Castellaniella</taxon>
    </lineage>
</organism>
<protein>
    <submittedName>
        <fullName evidence="9">Efflux RND transporter periplasmic adaptor subunit</fullName>
    </submittedName>
</protein>
<dbReference type="InterPro" id="IPR058792">
    <property type="entry name" value="Beta-barrel_RND_2"/>
</dbReference>
<keyword evidence="10" id="KW-1185">Reference proteome</keyword>
<dbReference type="Pfam" id="PF25954">
    <property type="entry name" value="Beta-barrel_RND_2"/>
    <property type="match status" value="1"/>
</dbReference>
<dbReference type="PANTHER" id="PTHR30469:SF18">
    <property type="entry name" value="RESISTANCE-NODULATION-CELL DIVISION (RND) EFFLUX MEMBRANE FUSION PROTEIN-RELATED"/>
    <property type="match status" value="1"/>
</dbReference>
<feature type="coiled-coil region" evidence="4">
    <location>
        <begin position="111"/>
        <end position="138"/>
    </location>
</feature>
<evidence type="ECO:0000259" key="8">
    <source>
        <dbReference type="Pfam" id="PF25967"/>
    </source>
</evidence>
<sequence length="330" mass="34512">MLTLTVRAASADNLGVFVGAIAARHVSDQGFRVPGTVLRRQVEVGQHVSAGQPLLQLDPSNFKLTLQQARAQLDAATSKAAQARVDLGRDAVLLKQNFISQAAYDRDKIALDTAVAELQAAQAQYDEAANQLDYATLRAAVDGLVTAIDVDVGQVVAAGRTAVSIARDGDREVVISIPETRLDQLRSAGRLTVSLWADPGKSWPARLREIDPAANSTTGTYDAHVTVLEPDASLRLGMTAYVHLEGPAAGPQYAVPLTAVVYPKPDAPAIWKVGADEGVETHPVVVASVRGDTAYIASGLTDGDVIVTKGGNLLHPGQKVVPVAGPGAGD</sequence>
<evidence type="ECO:0000256" key="2">
    <source>
        <dbReference type="ARBA" id="ARBA00009477"/>
    </source>
</evidence>
<accession>A0ABP3D1S4</accession>
<reference evidence="10" key="1">
    <citation type="journal article" date="2019" name="Int. J. Syst. Evol. Microbiol.">
        <title>The Global Catalogue of Microorganisms (GCM) 10K type strain sequencing project: providing services to taxonomists for standard genome sequencing and annotation.</title>
        <authorList>
            <consortium name="The Broad Institute Genomics Platform"/>
            <consortium name="The Broad Institute Genome Sequencing Center for Infectious Disease"/>
            <person name="Wu L."/>
            <person name="Ma J."/>
        </authorList>
    </citation>
    <scope>NUCLEOTIDE SEQUENCE [LARGE SCALE GENOMIC DNA]</scope>
    <source>
        <strain evidence="10">JCM 16240</strain>
    </source>
</reference>
<comment type="caution">
    <text evidence="9">The sequence shown here is derived from an EMBL/GenBank/DDBJ whole genome shotgun (WGS) entry which is preliminary data.</text>
</comment>
<evidence type="ECO:0000259" key="6">
    <source>
        <dbReference type="Pfam" id="PF25917"/>
    </source>
</evidence>
<dbReference type="Gene3D" id="2.40.50.100">
    <property type="match status" value="1"/>
</dbReference>
<evidence type="ECO:0000256" key="3">
    <source>
        <dbReference type="ARBA" id="ARBA00022448"/>
    </source>
</evidence>
<dbReference type="PANTHER" id="PTHR30469">
    <property type="entry name" value="MULTIDRUG RESISTANCE PROTEIN MDTA"/>
    <property type="match status" value="1"/>
</dbReference>
<dbReference type="Proteomes" id="UP001501176">
    <property type="component" value="Unassembled WGS sequence"/>
</dbReference>
<dbReference type="InterPro" id="IPR058627">
    <property type="entry name" value="MdtA-like_C"/>
</dbReference>
<evidence type="ECO:0000313" key="10">
    <source>
        <dbReference type="Proteomes" id="UP001501176"/>
    </source>
</evidence>
<feature type="domain" description="Multidrug resistance protein MdtA-like alpha-helical hairpin" evidence="5">
    <location>
        <begin position="65"/>
        <end position="135"/>
    </location>
</feature>
<evidence type="ECO:0000259" key="5">
    <source>
        <dbReference type="Pfam" id="PF25876"/>
    </source>
</evidence>
<evidence type="ECO:0000259" key="7">
    <source>
        <dbReference type="Pfam" id="PF25954"/>
    </source>
</evidence>
<feature type="domain" description="Multidrug resistance protein MdtA-like barrel-sandwich hybrid" evidence="6">
    <location>
        <begin position="32"/>
        <end position="164"/>
    </location>
</feature>
<dbReference type="Pfam" id="PF25917">
    <property type="entry name" value="BSH_RND"/>
    <property type="match status" value="1"/>
</dbReference>
<feature type="domain" description="Multidrug resistance protein MdtA-like C-terminal permuted SH3" evidence="8">
    <location>
        <begin position="255"/>
        <end position="311"/>
    </location>
</feature>
<dbReference type="Pfam" id="PF25876">
    <property type="entry name" value="HH_MFP_RND"/>
    <property type="match status" value="1"/>
</dbReference>
<dbReference type="Gene3D" id="2.40.30.170">
    <property type="match status" value="1"/>
</dbReference>
<name>A0ABP3D1S4_9BURK</name>